<feature type="region of interest" description="Disordered" evidence="1">
    <location>
        <begin position="1"/>
        <end position="95"/>
    </location>
</feature>
<dbReference type="AlphaFoldDB" id="A0A699X9I8"/>
<name>A0A699X9I8_TANCI</name>
<sequence length="95" mass="10175">GGERGHGRAHHHPVGQGRPRRRRAAQGRHSRPWHAQRHSPQLRPDPPPSRPRPEPGQRAGRVPEDLRHDQPGGHGGGVPDRVAGADGDAAAAAPQ</sequence>
<evidence type="ECO:0000313" key="2">
    <source>
        <dbReference type="EMBL" id="GFD55080.1"/>
    </source>
</evidence>
<feature type="non-terminal residue" evidence="2">
    <location>
        <position position="95"/>
    </location>
</feature>
<feature type="compositionally biased region" description="Basic and acidic residues" evidence="1">
    <location>
        <begin position="51"/>
        <end position="71"/>
    </location>
</feature>
<protein>
    <submittedName>
        <fullName evidence="2">Uncharacterized protein</fullName>
    </submittedName>
</protein>
<dbReference type="EMBL" id="BKCJ011813780">
    <property type="protein sequence ID" value="GFD55080.1"/>
    <property type="molecule type" value="Genomic_DNA"/>
</dbReference>
<feature type="non-terminal residue" evidence="2">
    <location>
        <position position="1"/>
    </location>
</feature>
<comment type="caution">
    <text evidence="2">The sequence shown here is derived from an EMBL/GenBank/DDBJ whole genome shotgun (WGS) entry which is preliminary data.</text>
</comment>
<organism evidence="2">
    <name type="scientific">Tanacetum cinerariifolium</name>
    <name type="common">Dalmatian daisy</name>
    <name type="synonym">Chrysanthemum cinerariifolium</name>
    <dbReference type="NCBI Taxonomy" id="118510"/>
    <lineage>
        <taxon>Eukaryota</taxon>
        <taxon>Viridiplantae</taxon>
        <taxon>Streptophyta</taxon>
        <taxon>Embryophyta</taxon>
        <taxon>Tracheophyta</taxon>
        <taxon>Spermatophyta</taxon>
        <taxon>Magnoliopsida</taxon>
        <taxon>eudicotyledons</taxon>
        <taxon>Gunneridae</taxon>
        <taxon>Pentapetalae</taxon>
        <taxon>asterids</taxon>
        <taxon>campanulids</taxon>
        <taxon>Asterales</taxon>
        <taxon>Asteraceae</taxon>
        <taxon>Asteroideae</taxon>
        <taxon>Anthemideae</taxon>
        <taxon>Anthemidinae</taxon>
        <taxon>Tanacetum</taxon>
    </lineage>
</organism>
<reference evidence="2" key="1">
    <citation type="journal article" date="2019" name="Sci. Rep.">
        <title>Draft genome of Tanacetum cinerariifolium, the natural source of mosquito coil.</title>
        <authorList>
            <person name="Yamashiro T."/>
            <person name="Shiraishi A."/>
            <person name="Satake H."/>
            <person name="Nakayama K."/>
        </authorList>
    </citation>
    <scope>NUCLEOTIDE SEQUENCE</scope>
</reference>
<evidence type="ECO:0000256" key="1">
    <source>
        <dbReference type="SAM" id="MobiDB-lite"/>
    </source>
</evidence>
<accession>A0A699X9I8</accession>
<feature type="compositionally biased region" description="Low complexity" evidence="1">
    <location>
        <begin position="79"/>
        <end position="95"/>
    </location>
</feature>
<feature type="compositionally biased region" description="Basic residues" evidence="1">
    <location>
        <begin position="7"/>
        <end position="37"/>
    </location>
</feature>
<proteinExistence type="predicted"/>
<gene>
    <name evidence="2" type="ORF">Tci_927049</name>
</gene>